<keyword evidence="1" id="KW-1133">Transmembrane helix</keyword>
<dbReference type="EMBL" id="JAAATY010000021">
    <property type="protein sequence ID" value="NRN68625.1"/>
    <property type="molecule type" value="Genomic_DNA"/>
</dbReference>
<evidence type="ECO:0000256" key="1">
    <source>
        <dbReference type="SAM" id="Phobius"/>
    </source>
</evidence>
<reference evidence="3 4" key="1">
    <citation type="submission" date="2020-01" db="EMBL/GenBank/DDBJ databases">
        <title>Kibdelosporangium persica a novel Actinomycetes from a hot desert in Iran.</title>
        <authorList>
            <person name="Safaei N."/>
            <person name="Zaburannyi N."/>
            <person name="Mueller R."/>
            <person name="Wink J."/>
        </authorList>
    </citation>
    <scope>NUCLEOTIDE SEQUENCE [LARGE SCALE GENOMIC DNA]</scope>
    <source>
        <strain evidence="3 4">4NS15</strain>
    </source>
</reference>
<evidence type="ECO:0000313" key="4">
    <source>
        <dbReference type="Proteomes" id="UP000763557"/>
    </source>
</evidence>
<proteinExistence type="predicted"/>
<keyword evidence="4" id="KW-1185">Reference proteome</keyword>
<gene>
    <name evidence="3" type="ORF">GC106_58680</name>
</gene>
<comment type="caution">
    <text evidence="3">The sequence shown here is derived from an EMBL/GenBank/DDBJ whole genome shotgun (WGS) entry which is preliminary data.</text>
</comment>
<evidence type="ECO:0000313" key="3">
    <source>
        <dbReference type="EMBL" id="NRN68625.1"/>
    </source>
</evidence>
<accession>A0ABX2FCZ2</accession>
<dbReference type="Pfam" id="PF14257">
    <property type="entry name" value="DUF4349"/>
    <property type="match status" value="1"/>
</dbReference>
<dbReference type="InterPro" id="IPR025645">
    <property type="entry name" value="DUF4349"/>
</dbReference>
<evidence type="ECO:0000259" key="2">
    <source>
        <dbReference type="Pfam" id="PF14257"/>
    </source>
</evidence>
<keyword evidence="1" id="KW-0812">Transmembrane</keyword>
<feature type="domain" description="DUF4349" evidence="2">
    <location>
        <begin position="1"/>
        <end position="107"/>
    </location>
</feature>
<feature type="transmembrane region" description="Helical" evidence="1">
    <location>
        <begin position="90"/>
        <end position="111"/>
    </location>
</feature>
<protein>
    <recommendedName>
        <fullName evidence="2">DUF4349 domain-containing protein</fullName>
    </recommendedName>
</protein>
<dbReference type="Proteomes" id="UP000763557">
    <property type="component" value="Unassembled WGS sequence"/>
</dbReference>
<sequence>MQALLARASSVSEIAQIESELTRRQSDLESLQSRRDALTGKVALSTVTLQFGRENAPPPVPVEAAGPGFFDGLSEGWGAFGDFFTGVTRVFGVLLPFLVAFGIPAGLALYFRRRRRKPATPVTESA</sequence>
<name>A0ABX2FCZ2_9PSEU</name>
<keyword evidence="1" id="KW-0472">Membrane</keyword>
<organism evidence="3 4">
    <name type="scientific">Kibdelosporangium persicum</name>
    <dbReference type="NCBI Taxonomy" id="2698649"/>
    <lineage>
        <taxon>Bacteria</taxon>
        <taxon>Bacillati</taxon>
        <taxon>Actinomycetota</taxon>
        <taxon>Actinomycetes</taxon>
        <taxon>Pseudonocardiales</taxon>
        <taxon>Pseudonocardiaceae</taxon>
        <taxon>Kibdelosporangium</taxon>
    </lineage>
</organism>